<dbReference type="AlphaFoldDB" id="A0A6G6AMN6"/>
<organism evidence="2">
    <name type="scientific">Escherichia coli</name>
    <dbReference type="NCBI Taxonomy" id="562"/>
    <lineage>
        <taxon>Bacteria</taxon>
        <taxon>Pseudomonadati</taxon>
        <taxon>Pseudomonadota</taxon>
        <taxon>Gammaproteobacteria</taxon>
        <taxon>Enterobacterales</taxon>
        <taxon>Enterobacteriaceae</taxon>
        <taxon>Escherichia</taxon>
    </lineage>
</organism>
<proteinExistence type="predicted"/>
<geneLocation type="plasmid" evidence="1">
    <name>p4M18F</name>
</geneLocation>
<dbReference type="EMBL" id="MN256759">
    <property type="protein sequence ID" value="QID23411.1"/>
    <property type="molecule type" value="Genomic_DNA"/>
</dbReference>
<dbReference type="EMBL" id="MN256758">
    <property type="protein sequence ID" value="QID22953.1"/>
    <property type="molecule type" value="Genomic_DNA"/>
</dbReference>
<reference evidence="2" key="1">
    <citation type="submission" date="2019-08" db="EMBL/GenBank/DDBJ databases">
        <authorList>
            <person name="Yao H."/>
        </authorList>
    </citation>
    <scope>NUCLEOTIDE SEQUENCE</scope>
    <source>
        <strain evidence="1">4M18F</strain>
        <strain evidence="2">4M8F</strain>
        <strain evidence="3">4M9F</strain>
        <plasmid evidence="1">p4M18F</plasmid>
        <plasmid evidence="2">p4M8F</plasmid>
        <plasmid evidence="3">p4M9F</plasmid>
    </source>
</reference>
<dbReference type="EMBL" id="MN256757">
    <property type="protein sequence ID" value="QID22455.1"/>
    <property type="molecule type" value="Genomic_DNA"/>
</dbReference>
<sequence length="39" mass="4656">MQDSILMEGIFRIICLQKTKQILMRHLLHHNKSDCFSLI</sequence>
<geneLocation type="plasmid" evidence="3">
    <name>p4M9F</name>
</geneLocation>
<protein>
    <submittedName>
        <fullName evidence="2">Uncharacterized protein</fullName>
    </submittedName>
</protein>
<evidence type="ECO:0000313" key="3">
    <source>
        <dbReference type="EMBL" id="QID23411.1"/>
    </source>
</evidence>
<name>A0A6G6AMN6_ECOLX</name>
<geneLocation type="plasmid" evidence="2">
    <name>p4M8F</name>
</geneLocation>
<evidence type="ECO:0000313" key="2">
    <source>
        <dbReference type="EMBL" id="QID22953.1"/>
    </source>
</evidence>
<evidence type="ECO:0000313" key="1">
    <source>
        <dbReference type="EMBL" id="QID22455.1"/>
    </source>
</evidence>
<keyword evidence="2" id="KW-0614">Plasmid</keyword>
<accession>A0A6G6AMN6</accession>